<dbReference type="Gene3D" id="3.30.40.10">
    <property type="entry name" value="Zinc/RING finger domain, C3HC4 (zinc finger)"/>
    <property type="match status" value="1"/>
</dbReference>
<accession>A0ABD3SIX0</accession>
<evidence type="ECO:0000313" key="6">
    <source>
        <dbReference type="EMBL" id="KAL3824305.1"/>
    </source>
</evidence>
<feature type="domain" description="RING-type" evidence="5">
    <location>
        <begin position="172"/>
        <end position="213"/>
    </location>
</feature>
<evidence type="ECO:0000256" key="4">
    <source>
        <dbReference type="PROSITE-ProRule" id="PRU00175"/>
    </source>
</evidence>
<keyword evidence="7" id="KW-1185">Reference proteome</keyword>
<reference evidence="6 7" key="1">
    <citation type="submission" date="2024-12" db="EMBL/GenBank/DDBJ databases">
        <title>The unique morphological basis and parallel evolutionary history of personate flowers in Penstemon.</title>
        <authorList>
            <person name="Depatie T.H."/>
            <person name="Wessinger C.A."/>
        </authorList>
    </citation>
    <scope>NUCLEOTIDE SEQUENCE [LARGE SCALE GENOMIC DNA]</scope>
    <source>
        <strain evidence="6">WTNN_2</strain>
        <tissue evidence="6">Leaf</tissue>
    </source>
</reference>
<dbReference type="PANTHER" id="PTHR45931:SF16">
    <property type="entry name" value="RING_U-BOX SUPERFAMILY PROTEIN"/>
    <property type="match status" value="1"/>
</dbReference>
<sequence length="228" mass="26265">MTPSKNLSLYYPSSSTKTFEYPYASFLSNEREIAYTIIIQSANLLFPLENNIHWGVKYPAADDHTDSKLENLDKTVDRILEVARSCAQKKGNMEIRISKLEKLPLKEYQKKETMLSTYRGLKGKKPLDDWIMENKDELGFASCYEFIYEELASKRRYFGLESVKARSGSGCCSICRKEMIQGVQVIRMPCSHTFHGICIFQWLARKPTCPLCRSVLMDRSTTVQLIID</sequence>
<dbReference type="AlphaFoldDB" id="A0ABD3SIX0"/>
<dbReference type="SMART" id="SM00184">
    <property type="entry name" value="RING"/>
    <property type="match status" value="1"/>
</dbReference>
<dbReference type="GO" id="GO:0008270">
    <property type="term" value="F:zinc ion binding"/>
    <property type="evidence" value="ECO:0007669"/>
    <property type="project" value="UniProtKB-KW"/>
</dbReference>
<comment type="caution">
    <text evidence="6">The sequence shown here is derived from an EMBL/GenBank/DDBJ whole genome shotgun (WGS) entry which is preliminary data.</text>
</comment>
<dbReference type="EMBL" id="JBJXBP010000006">
    <property type="protein sequence ID" value="KAL3824305.1"/>
    <property type="molecule type" value="Genomic_DNA"/>
</dbReference>
<name>A0ABD3SIX0_9LAMI</name>
<organism evidence="6 7">
    <name type="scientific">Penstemon smallii</name>
    <dbReference type="NCBI Taxonomy" id="265156"/>
    <lineage>
        <taxon>Eukaryota</taxon>
        <taxon>Viridiplantae</taxon>
        <taxon>Streptophyta</taxon>
        <taxon>Embryophyta</taxon>
        <taxon>Tracheophyta</taxon>
        <taxon>Spermatophyta</taxon>
        <taxon>Magnoliopsida</taxon>
        <taxon>eudicotyledons</taxon>
        <taxon>Gunneridae</taxon>
        <taxon>Pentapetalae</taxon>
        <taxon>asterids</taxon>
        <taxon>lamiids</taxon>
        <taxon>Lamiales</taxon>
        <taxon>Plantaginaceae</taxon>
        <taxon>Cheloneae</taxon>
        <taxon>Penstemon</taxon>
    </lineage>
</organism>
<gene>
    <name evidence="6" type="ORF">ACJIZ3_020334</name>
</gene>
<evidence type="ECO:0000256" key="3">
    <source>
        <dbReference type="ARBA" id="ARBA00022833"/>
    </source>
</evidence>
<dbReference type="InterPro" id="IPR051834">
    <property type="entry name" value="RING_finger_E3_ligase"/>
</dbReference>
<evidence type="ECO:0000313" key="7">
    <source>
        <dbReference type="Proteomes" id="UP001634393"/>
    </source>
</evidence>
<evidence type="ECO:0000256" key="2">
    <source>
        <dbReference type="ARBA" id="ARBA00022771"/>
    </source>
</evidence>
<dbReference type="Pfam" id="PF13639">
    <property type="entry name" value="zf-RING_2"/>
    <property type="match status" value="1"/>
</dbReference>
<keyword evidence="3" id="KW-0862">Zinc</keyword>
<proteinExistence type="predicted"/>
<evidence type="ECO:0000259" key="5">
    <source>
        <dbReference type="PROSITE" id="PS50089"/>
    </source>
</evidence>
<keyword evidence="2 4" id="KW-0863">Zinc-finger</keyword>
<evidence type="ECO:0000256" key="1">
    <source>
        <dbReference type="ARBA" id="ARBA00022723"/>
    </source>
</evidence>
<dbReference type="Proteomes" id="UP001634393">
    <property type="component" value="Unassembled WGS sequence"/>
</dbReference>
<dbReference type="PANTHER" id="PTHR45931">
    <property type="entry name" value="SI:CH211-59O9.10"/>
    <property type="match status" value="1"/>
</dbReference>
<dbReference type="InterPro" id="IPR001841">
    <property type="entry name" value="Znf_RING"/>
</dbReference>
<keyword evidence="1" id="KW-0479">Metal-binding</keyword>
<dbReference type="InterPro" id="IPR013083">
    <property type="entry name" value="Znf_RING/FYVE/PHD"/>
</dbReference>
<protein>
    <recommendedName>
        <fullName evidence="5">RING-type domain-containing protein</fullName>
    </recommendedName>
</protein>
<dbReference type="PROSITE" id="PS50089">
    <property type="entry name" value="ZF_RING_2"/>
    <property type="match status" value="1"/>
</dbReference>
<dbReference type="SUPFAM" id="SSF57850">
    <property type="entry name" value="RING/U-box"/>
    <property type="match status" value="1"/>
</dbReference>